<evidence type="ECO:0000256" key="1">
    <source>
        <dbReference type="ARBA" id="ARBA00004141"/>
    </source>
</evidence>
<feature type="domain" description="Potassium channel" evidence="10">
    <location>
        <begin position="284"/>
        <end position="334"/>
    </location>
</feature>
<sequence length="379" mass="43845">MKKLVNFITNEEALTSSSSSLNFADFPEDVQLFILSFLTPSEISTFSCTLKRFFSLCRSDIKFLFSMCDRRWGLKMQIKKWGDGQIKFKFLYNTLNRWENLIGFWRRSGLGISTLPLVFFEWGSSFITGSRVSPSKMGNYGMIKSSFLWMGLSPVNSSRKGILRRWLTWGFRILIWLRLGLVLLGIIMLLWRMTSPGGDRASRRQRRREKERVFGRYFFYSPAFINLSMKSRRKVRNIEGSNSSIEFASVALRRCLEDLIRMRIRMKVGLVLGVMISCNGTEILVLYSVEGQNLVYSIYLLVMSVTTVGNGDRAFHTLSRRLFASIWLLLSTLAAARAFLHLAESRIDKRHRQITKCVLHRDITVDDLIAVNVDHHGYM</sequence>
<evidence type="ECO:0000313" key="12">
    <source>
        <dbReference type="Proteomes" id="UP000541444"/>
    </source>
</evidence>
<evidence type="ECO:0000256" key="2">
    <source>
        <dbReference type="ARBA" id="ARBA00010159"/>
    </source>
</evidence>
<keyword evidence="4 9" id="KW-0812">Transmembrane</keyword>
<evidence type="ECO:0000256" key="4">
    <source>
        <dbReference type="ARBA" id="ARBA00022692"/>
    </source>
</evidence>
<evidence type="ECO:0000256" key="9">
    <source>
        <dbReference type="SAM" id="Phobius"/>
    </source>
</evidence>
<evidence type="ECO:0000256" key="8">
    <source>
        <dbReference type="ARBA" id="ARBA00023303"/>
    </source>
</evidence>
<comment type="caution">
    <text evidence="11">The sequence shown here is derived from an EMBL/GenBank/DDBJ whole genome shotgun (WGS) entry which is preliminary data.</text>
</comment>
<dbReference type="PANTHER" id="PTHR11003">
    <property type="entry name" value="POTASSIUM CHANNEL, SUBFAMILY K"/>
    <property type="match status" value="1"/>
</dbReference>
<dbReference type="GO" id="GO:0009705">
    <property type="term" value="C:plant-type vacuole membrane"/>
    <property type="evidence" value="ECO:0007669"/>
    <property type="project" value="TreeGrafter"/>
</dbReference>
<evidence type="ECO:0000256" key="7">
    <source>
        <dbReference type="ARBA" id="ARBA00023136"/>
    </source>
</evidence>
<keyword evidence="3" id="KW-0813">Transport</keyword>
<gene>
    <name evidence="11" type="ORF">GIB67_000465</name>
</gene>
<evidence type="ECO:0000259" key="10">
    <source>
        <dbReference type="Pfam" id="PF07885"/>
    </source>
</evidence>
<evidence type="ECO:0000256" key="6">
    <source>
        <dbReference type="ARBA" id="ARBA00023065"/>
    </source>
</evidence>
<feature type="transmembrane region" description="Helical" evidence="9">
    <location>
        <begin position="169"/>
        <end position="193"/>
    </location>
</feature>
<keyword evidence="7 9" id="KW-0472">Membrane</keyword>
<dbReference type="AlphaFoldDB" id="A0A7J7L0B5"/>
<keyword evidence="12" id="KW-1185">Reference proteome</keyword>
<dbReference type="OrthoDB" id="1924875at2759"/>
<reference evidence="11 12" key="1">
    <citation type="journal article" date="2020" name="IScience">
        <title>Genome Sequencing of the Endangered Kingdonia uniflora (Circaeasteraceae, Ranunculales) Reveals Potential Mechanisms of Evolutionary Specialization.</title>
        <authorList>
            <person name="Sun Y."/>
            <person name="Deng T."/>
            <person name="Zhang A."/>
            <person name="Moore M.J."/>
            <person name="Landis J.B."/>
            <person name="Lin N."/>
            <person name="Zhang H."/>
            <person name="Zhang X."/>
            <person name="Huang J."/>
            <person name="Zhang X."/>
            <person name="Sun H."/>
            <person name="Wang H."/>
        </authorList>
    </citation>
    <scope>NUCLEOTIDE SEQUENCE [LARGE SCALE GENOMIC DNA]</scope>
    <source>
        <strain evidence="11">TB1705</strain>
        <tissue evidence="11">Leaf</tissue>
    </source>
</reference>
<feature type="transmembrane region" description="Helical" evidence="9">
    <location>
        <begin position="268"/>
        <end position="287"/>
    </location>
</feature>
<dbReference type="Gene3D" id="1.10.287.70">
    <property type="match status" value="1"/>
</dbReference>
<dbReference type="SUPFAM" id="SSF81324">
    <property type="entry name" value="Voltage-gated potassium channels"/>
    <property type="match status" value="1"/>
</dbReference>
<dbReference type="SUPFAM" id="SSF81383">
    <property type="entry name" value="F-box domain"/>
    <property type="match status" value="1"/>
</dbReference>
<dbReference type="PANTHER" id="PTHR11003:SF268">
    <property type="entry name" value="TWO-PORE POTASSIUM CHANNEL 4-RELATED"/>
    <property type="match status" value="1"/>
</dbReference>
<keyword evidence="5 9" id="KW-1133">Transmembrane helix</keyword>
<organism evidence="11 12">
    <name type="scientific">Kingdonia uniflora</name>
    <dbReference type="NCBI Taxonomy" id="39325"/>
    <lineage>
        <taxon>Eukaryota</taxon>
        <taxon>Viridiplantae</taxon>
        <taxon>Streptophyta</taxon>
        <taxon>Embryophyta</taxon>
        <taxon>Tracheophyta</taxon>
        <taxon>Spermatophyta</taxon>
        <taxon>Magnoliopsida</taxon>
        <taxon>Ranunculales</taxon>
        <taxon>Circaeasteraceae</taxon>
        <taxon>Kingdonia</taxon>
    </lineage>
</organism>
<dbReference type="EMBL" id="JACGCM010002763">
    <property type="protein sequence ID" value="KAF6136061.1"/>
    <property type="molecule type" value="Genomic_DNA"/>
</dbReference>
<dbReference type="InterPro" id="IPR036047">
    <property type="entry name" value="F-box-like_dom_sf"/>
</dbReference>
<evidence type="ECO:0000313" key="11">
    <source>
        <dbReference type="EMBL" id="KAF6136061.1"/>
    </source>
</evidence>
<dbReference type="GO" id="GO:0005886">
    <property type="term" value="C:plasma membrane"/>
    <property type="evidence" value="ECO:0007669"/>
    <property type="project" value="TreeGrafter"/>
</dbReference>
<dbReference type="GO" id="GO:0030322">
    <property type="term" value="P:stabilization of membrane potential"/>
    <property type="evidence" value="ECO:0007669"/>
    <property type="project" value="TreeGrafter"/>
</dbReference>
<dbReference type="Pfam" id="PF07885">
    <property type="entry name" value="Ion_trans_2"/>
    <property type="match status" value="1"/>
</dbReference>
<comment type="subcellular location">
    <subcellularLocation>
        <location evidence="1">Membrane</location>
        <topology evidence="1">Multi-pass membrane protein</topology>
    </subcellularLocation>
</comment>
<accession>A0A7J7L0B5</accession>
<dbReference type="GO" id="GO:0015271">
    <property type="term" value="F:outward rectifier potassium channel activity"/>
    <property type="evidence" value="ECO:0007669"/>
    <property type="project" value="TreeGrafter"/>
</dbReference>
<keyword evidence="6" id="KW-0406">Ion transport</keyword>
<feature type="transmembrane region" description="Helical" evidence="9">
    <location>
        <begin position="322"/>
        <end position="343"/>
    </location>
</feature>
<evidence type="ECO:0000256" key="5">
    <source>
        <dbReference type="ARBA" id="ARBA00022989"/>
    </source>
</evidence>
<proteinExistence type="inferred from homology"/>
<dbReference type="GO" id="GO:0022841">
    <property type="term" value="F:potassium ion leak channel activity"/>
    <property type="evidence" value="ECO:0007669"/>
    <property type="project" value="TreeGrafter"/>
</dbReference>
<dbReference type="InterPro" id="IPR003280">
    <property type="entry name" value="2pore_dom_K_chnl"/>
</dbReference>
<keyword evidence="8" id="KW-0407">Ion channel</keyword>
<comment type="similarity">
    <text evidence="2">Belongs to the two pore domain potassium channel (TC 1.A.1.7) family.</text>
</comment>
<evidence type="ECO:0000256" key="3">
    <source>
        <dbReference type="ARBA" id="ARBA00022448"/>
    </source>
</evidence>
<name>A0A7J7L0B5_9MAGN</name>
<protein>
    <recommendedName>
        <fullName evidence="10">Potassium channel domain-containing protein</fullName>
    </recommendedName>
</protein>
<feature type="non-terminal residue" evidence="11">
    <location>
        <position position="1"/>
    </location>
</feature>
<dbReference type="Proteomes" id="UP000541444">
    <property type="component" value="Unassembled WGS sequence"/>
</dbReference>
<dbReference type="InterPro" id="IPR013099">
    <property type="entry name" value="K_chnl_dom"/>
</dbReference>